<dbReference type="EMBL" id="CM000780">
    <property type="protein sequence ID" value="AQK51788.1"/>
    <property type="molecule type" value="Genomic_DNA"/>
</dbReference>
<reference evidence="1" key="1">
    <citation type="submission" date="2015-12" db="EMBL/GenBank/DDBJ databases">
        <title>Update maize B73 reference genome by single molecule sequencing technologies.</title>
        <authorList>
            <consortium name="Maize Genome Sequencing Project"/>
            <person name="Ware D."/>
        </authorList>
    </citation>
    <scope>NUCLEOTIDE SEQUENCE</scope>
    <source>
        <tissue evidence="1">Seedling</tissue>
    </source>
</reference>
<protein>
    <submittedName>
        <fullName evidence="1">ABSCISIC ACID-INSENSITIVE 5-like protein 5</fullName>
    </submittedName>
</protein>
<gene>
    <name evidence="1" type="ORF">ZEAMMB73_Zm00001d050018</name>
</gene>
<name>A0A1D6PZD7_MAIZE</name>
<organism evidence="1">
    <name type="scientific">Zea mays</name>
    <name type="common">Maize</name>
    <dbReference type="NCBI Taxonomy" id="4577"/>
    <lineage>
        <taxon>Eukaryota</taxon>
        <taxon>Viridiplantae</taxon>
        <taxon>Streptophyta</taxon>
        <taxon>Embryophyta</taxon>
        <taxon>Tracheophyta</taxon>
        <taxon>Spermatophyta</taxon>
        <taxon>Magnoliopsida</taxon>
        <taxon>Liliopsida</taxon>
        <taxon>Poales</taxon>
        <taxon>Poaceae</taxon>
        <taxon>PACMAD clade</taxon>
        <taxon>Panicoideae</taxon>
        <taxon>Andropogonodae</taxon>
        <taxon>Andropogoneae</taxon>
        <taxon>Tripsacinae</taxon>
        <taxon>Zea</taxon>
    </lineage>
</organism>
<accession>A0A1D6PZD7</accession>
<proteinExistence type="predicted"/>
<sequence length="54" mass="6321">METRLLCCFFFNIDAFFHDIGLTGVVGLCLLVHCWIFCAFRKWRCCCISKAHCQ</sequence>
<evidence type="ECO:0000313" key="1">
    <source>
        <dbReference type="EMBL" id="AQK51788.1"/>
    </source>
</evidence>
<dbReference type="AlphaFoldDB" id="A0A1D6PZD7"/>